<feature type="compositionally biased region" description="Low complexity" evidence="1">
    <location>
        <begin position="77"/>
        <end position="98"/>
    </location>
</feature>
<proteinExistence type="predicted"/>
<organism evidence="2 3">
    <name type="scientific">Ceratitis capitata</name>
    <name type="common">Mediterranean fruit fly</name>
    <name type="synonym">Tephritis capitata</name>
    <dbReference type="NCBI Taxonomy" id="7213"/>
    <lineage>
        <taxon>Eukaryota</taxon>
        <taxon>Metazoa</taxon>
        <taxon>Ecdysozoa</taxon>
        <taxon>Arthropoda</taxon>
        <taxon>Hexapoda</taxon>
        <taxon>Insecta</taxon>
        <taxon>Pterygota</taxon>
        <taxon>Neoptera</taxon>
        <taxon>Endopterygota</taxon>
        <taxon>Diptera</taxon>
        <taxon>Brachycera</taxon>
        <taxon>Muscomorpha</taxon>
        <taxon>Tephritoidea</taxon>
        <taxon>Tephritidae</taxon>
        <taxon>Ceratitis</taxon>
        <taxon>Ceratitis</taxon>
    </lineage>
</organism>
<reference evidence="2" key="1">
    <citation type="submission" date="2020-11" db="EMBL/GenBank/DDBJ databases">
        <authorList>
            <person name="Whitehead M."/>
        </authorList>
    </citation>
    <scope>NUCLEOTIDE SEQUENCE</scope>
    <source>
        <strain evidence="2">EGII</strain>
    </source>
</reference>
<evidence type="ECO:0000256" key="1">
    <source>
        <dbReference type="SAM" id="MobiDB-lite"/>
    </source>
</evidence>
<dbReference type="EMBL" id="CAJHJT010000001">
    <property type="protein sequence ID" value="CAD6994720.1"/>
    <property type="molecule type" value="Genomic_DNA"/>
</dbReference>
<dbReference type="Proteomes" id="UP000606786">
    <property type="component" value="Unassembled WGS sequence"/>
</dbReference>
<feature type="region of interest" description="Disordered" evidence="1">
    <location>
        <begin position="35"/>
        <end position="60"/>
    </location>
</feature>
<name>A0A811U8B1_CERCA</name>
<comment type="caution">
    <text evidence="2">The sequence shown here is derived from an EMBL/GenBank/DDBJ whole genome shotgun (WGS) entry which is preliminary data.</text>
</comment>
<feature type="region of interest" description="Disordered" evidence="1">
    <location>
        <begin position="75"/>
        <end position="98"/>
    </location>
</feature>
<sequence length="98" mass="10662">MPGQASQGYQANTQRSGQMTMPASERMNATMTEIKNAKINRPAGVGSTKCKEKYTTHSQRDANAKTLDNNCLTMTDNNSSVSNNNNNINNSSNIHPNV</sequence>
<keyword evidence="3" id="KW-1185">Reference proteome</keyword>
<accession>A0A811U8B1</accession>
<feature type="compositionally biased region" description="Basic and acidic residues" evidence="1">
    <location>
        <begin position="49"/>
        <end position="60"/>
    </location>
</feature>
<protein>
    <submittedName>
        <fullName evidence="2">(Mediterranean fruit fly) hypothetical protein</fullName>
    </submittedName>
</protein>
<evidence type="ECO:0000313" key="2">
    <source>
        <dbReference type="EMBL" id="CAD6994720.1"/>
    </source>
</evidence>
<evidence type="ECO:0000313" key="3">
    <source>
        <dbReference type="Proteomes" id="UP000606786"/>
    </source>
</evidence>
<dbReference type="AlphaFoldDB" id="A0A811U8B1"/>
<feature type="region of interest" description="Disordered" evidence="1">
    <location>
        <begin position="1"/>
        <end position="23"/>
    </location>
</feature>
<gene>
    <name evidence="2" type="ORF">CCAP1982_LOCUS3453</name>
</gene>